<gene>
    <name evidence="10" type="ORF">RFH988_LOCUS24287</name>
</gene>
<dbReference type="EMBL" id="CAJNOO010001757">
    <property type="protein sequence ID" value="CAF1195236.1"/>
    <property type="molecule type" value="Genomic_DNA"/>
</dbReference>
<dbReference type="GO" id="GO:0005524">
    <property type="term" value="F:ATP binding"/>
    <property type="evidence" value="ECO:0007669"/>
    <property type="project" value="UniProtKB-KW"/>
</dbReference>
<keyword evidence="2" id="KW-0813">Transport</keyword>
<dbReference type="GO" id="GO:0016887">
    <property type="term" value="F:ATP hydrolysis activity"/>
    <property type="evidence" value="ECO:0007669"/>
    <property type="project" value="InterPro"/>
</dbReference>
<keyword evidence="3 8" id="KW-0812">Transmembrane</keyword>
<evidence type="ECO:0000256" key="5">
    <source>
        <dbReference type="ARBA" id="ARBA00022840"/>
    </source>
</evidence>
<dbReference type="PANTHER" id="PTHR11384:SF59">
    <property type="entry name" value="LYSOSOMAL COBALAMIN TRANSPORTER ABCD4"/>
    <property type="match status" value="1"/>
</dbReference>
<sequence>MEQQSSDTRIFVQDKSITTKHSPYFLLLISPVTWFKCFSLIFYRTQARTRSIAILQYFVLLLIVLLMTVSCYLSYTLADDGGQYNLYLSNVASNITSMNEGRNLFNKLIWRTVLKTFFLSIVFGLIQACNYFLAAQWRQRLCDRFYELSFRSPNGCVLYDMVQTKDNIYKVFINDIKQFTSSFASVLFGCLFFKSIISMFALIITACVFIVRTTDGDLSGILICFMAFIFCILITLPGAHLYNSNLVTQSKRKGHLRSYIQRIQTYAQCIVLYGSQRVEFKYIQQLLSAVFVITGLCTYTIPSVIFFYIRKTQSPELARNLLNVVGSPLLQSEVNLEARRGQCVLISGPSGCGKTSLFLICAGLRSIDAKQIILPARHHLLFIPQRSYLPHGSLRFQALFLIHDQSTINDKDLFQLFRSVNLLYLLERYALDTTIIAWLLSLIMAGISTWSFYIFVDRTAALYNGLSGYASGSITLDEAKQSIKSDIVSYILIIITIPITYSLSVGGGRALASLYTRRQLNYLSRLLLDAFEIDNANNLLYYSRHMSMIPNFISHEIAELNTEVFNILFGQAHGLSSITDDSYAQQLLNEFNLGHLIDRYSMDGKKHIWSELLSIGEQQRLMMVTAFLVGTETIRLFILDETTSACDKQMEKAIYEHLQRLNVQFISISHQRNLRKYHSQQMTIDTRHMSIPIPVLKTRF</sequence>
<feature type="transmembrane region" description="Helical" evidence="8">
    <location>
        <begin position="108"/>
        <end position="134"/>
    </location>
</feature>
<dbReference type="GO" id="GO:0016020">
    <property type="term" value="C:membrane"/>
    <property type="evidence" value="ECO:0007669"/>
    <property type="project" value="InterPro"/>
</dbReference>
<protein>
    <recommendedName>
        <fullName evidence="9">AAA+ ATPase domain-containing protein</fullName>
    </recommendedName>
</protein>
<dbReference type="OrthoDB" id="422637at2759"/>
<keyword evidence="6 8" id="KW-1133">Transmembrane helix</keyword>
<feature type="transmembrane region" description="Helical" evidence="8">
    <location>
        <begin position="218"/>
        <end position="239"/>
    </location>
</feature>
<evidence type="ECO:0000256" key="8">
    <source>
        <dbReference type="SAM" id="Phobius"/>
    </source>
</evidence>
<evidence type="ECO:0000313" key="11">
    <source>
        <dbReference type="Proteomes" id="UP000663882"/>
    </source>
</evidence>
<dbReference type="Pfam" id="PF00005">
    <property type="entry name" value="ABC_tran"/>
    <property type="match status" value="1"/>
</dbReference>
<dbReference type="InterPro" id="IPR050835">
    <property type="entry name" value="ABC_transporter_sub-D"/>
</dbReference>
<evidence type="ECO:0000256" key="6">
    <source>
        <dbReference type="ARBA" id="ARBA00022989"/>
    </source>
</evidence>
<organism evidence="10 11">
    <name type="scientific">Rotaria sordida</name>
    <dbReference type="NCBI Taxonomy" id="392033"/>
    <lineage>
        <taxon>Eukaryota</taxon>
        <taxon>Metazoa</taxon>
        <taxon>Spiralia</taxon>
        <taxon>Gnathifera</taxon>
        <taxon>Rotifera</taxon>
        <taxon>Eurotatoria</taxon>
        <taxon>Bdelloidea</taxon>
        <taxon>Philodinida</taxon>
        <taxon>Philodinidae</taxon>
        <taxon>Rotaria</taxon>
    </lineage>
</organism>
<dbReference type="AlphaFoldDB" id="A0A814VZ34"/>
<reference evidence="10" key="1">
    <citation type="submission" date="2021-02" db="EMBL/GenBank/DDBJ databases">
        <authorList>
            <person name="Nowell W R."/>
        </authorList>
    </citation>
    <scope>NUCLEOTIDE SEQUENCE</scope>
</reference>
<feature type="domain" description="AAA+ ATPase" evidence="9">
    <location>
        <begin position="340"/>
        <end position="695"/>
    </location>
</feature>
<comment type="caution">
    <text evidence="10">The sequence shown here is derived from an EMBL/GenBank/DDBJ whole genome shotgun (WGS) entry which is preliminary data.</text>
</comment>
<dbReference type="InterPro" id="IPR003593">
    <property type="entry name" value="AAA+_ATPase"/>
</dbReference>
<feature type="transmembrane region" description="Helical" evidence="8">
    <location>
        <begin position="186"/>
        <end position="212"/>
    </location>
</feature>
<evidence type="ECO:0000256" key="2">
    <source>
        <dbReference type="ARBA" id="ARBA00022448"/>
    </source>
</evidence>
<proteinExistence type="inferred from homology"/>
<feature type="transmembrane region" description="Helical" evidence="8">
    <location>
        <begin position="435"/>
        <end position="456"/>
    </location>
</feature>
<feature type="transmembrane region" description="Helical" evidence="8">
    <location>
        <begin position="282"/>
        <end position="309"/>
    </location>
</feature>
<dbReference type="InterPro" id="IPR011527">
    <property type="entry name" value="ABC1_TM_dom"/>
</dbReference>
<dbReference type="SMART" id="SM00382">
    <property type="entry name" value="AAA"/>
    <property type="match status" value="1"/>
</dbReference>
<evidence type="ECO:0000256" key="1">
    <source>
        <dbReference type="ARBA" id="ARBA00008575"/>
    </source>
</evidence>
<name>A0A814VZ34_9BILA</name>
<feature type="transmembrane region" description="Helical" evidence="8">
    <location>
        <begin position="24"/>
        <end position="43"/>
    </location>
</feature>
<evidence type="ECO:0000256" key="4">
    <source>
        <dbReference type="ARBA" id="ARBA00022741"/>
    </source>
</evidence>
<accession>A0A814VZ34</accession>
<dbReference type="Pfam" id="PF06472">
    <property type="entry name" value="ABC_membrane_2"/>
    <property type="match status" value="1"/>
</dbReference>
<dbReference type="Proteomes" id="UP000663882">
    <property type="component" value="Unassembled WGS sequence"/>
</dbReference>
<evidence type="ECO:0000256" key="3">
    <source>
        <dbReference type="ARBA" id="ARBA00022692"/>
    </source>
</evidence>
<keyword evidence="5" id="KW-0067">ATP-binding</keyword>
<dbReference type="InterPro" id="IPR027417">
    <property type="entry name" value="P-loop_NTPase"/>
</dbReference>
<evidence type="ECO:0000256" key="7">
    <source>
        <dbReference type="ARBA" id="ARBA00023136"/>
    </source>
</evidence>
<dbReference type="PANTHER" id="PTHR11384">
    <property type="entry name" value="ATP-BINDING CASSETTE, SUB-FAMILY D MEMBER"/>
    <property type="match status" value="1"/>
</dbReference>
<keyword evidence="4" id="KW-0547">Nucleotide-binding</keyword>
<feature type="transmembrane region" description="Helical" evidence="8">
    <location>
        <begin position="487"/>
        <end position="512"/>
    </location>
</feature>
<evidence type="ECO:0000313" key="10">
    <source>
        <dbReference type="EMBL" id="CAF1195236.1"/>
    </source>
</evidence>
<dbReference type="InterPro" id="IPR003439">
    <property type="entry name" value="ABC_transporter-like_ATP-bd"/>
</dbReference>
<feature type="transmembrane region" description="Helical" evidence="8">
    <location>
        <begin position="55"/>
        <end position="75"/>
    </location>
</feature>
<keyword evidence="7 8" id="KW-0472">Membrane</keyword>
<evidence type="ECO:0000259" key="9">
    <source>
        <dbReference type="SMART" id="SM00382"/>
    </source>
</evidence>
<comment type="similarity">
    <text evidence="1">Belongs to the ABC transporter superfamily. ABCD family. Peroxisomal fatty acyl CoA transporter (TC 3.A.1.203) subfamily.</text>
</comment>
<dbReference type="GO" id="GO:0140359">
    <property type="term" value="F:ABC-type transporter activity"/>
    <property type="evidence" value="ECO:0007669"/>
    <property type="project" value="InterPro"/>
</dbReference>
<dbReference type="Gene3D" id="3.40.50.300">
    <property type="entry name" value="P-loop containing nucleotide triphosphate hydrolases"/>
    <property type="match status" value="2"/>
</dbReference>
<dbReference type="SUPFAM" id="SSF52540">
    <property type="entry name" value="P-loop containing nucleoside triphosphate hydrolases"/>
    <property type="match status" value="1"/>
</dbReference>